<comment type="caution">
    <text evidence="6">The sequence shown here is derived from an EMBL/GenBank/DDBJ whole genome shotgun (WGS) entry which is preliminary data.</text>
</comment>
<gene>
    <name evidence="6" type="ORF">B4077_3534</name>
</gene>
<feature type="domain" description="Malonyl-CoA:ACP transacylase (MAT)" evidence="5">
    <location>
        <begin position="6"/>
        <end position="297"/>
    </location>
</feature>
<name>A0A0G8EZ73_BACCE</name>
<dbReference type="EC" id="2.3.1.39" evidence="1"/>
<dbReference type="Gene3D" id="3.30.70.250">
    <property type="entry name" value="Malonyl-CoA ACP transacylase, ACP-binding"/>
    <property type="match status" value="1"/>
</dbReference>
<dbReference type="InterPro" id="IPR016035">
    <property type="entry name" value="Acyl_Trfase/lysoPLipase"/>
</dbReference>
<dbReference type="RefSeq" id="WP_046955343.1">
    <property type="nucleotide sequence ID" value="NZ_LCYI01000022.1"/>
</dbReference>
<dbReference type="EMBL" id="LCYI01000022">
    <property type="protein sequence ID" value="KLA29474.1"/>
    <property type="molecule type" value="Genomic_DNA"/>
</dbReference>
<dbReference type="SUPFAM" id="SSF52151">
    <property type="entry name" value="FabD/lysophospholipase-like"/>
    <property type="match status" value="1"/>
</dbReference>
<evidence type="ECO:0000313" key="7">
    <source>
        <dbReference type="Proteomes" id="UP000035214"/>
    </source>
</evidence>
<reference evidence="6 7" key="1">
    <citation type="submission" date="2015-04" db="EMBL/GenBank/DDBJ databases">
        <title>Draft Genome Sequences of Eight Spore-Forming Food Isolates of Bacillus cereus Genome sequencing.</title>
        <authorList>
            <person name="Krawcyk A.O."/>
            <person name="de Jong A."/>
            <person name="Eijlander R.T."/>
            <person name="Berendsen E.M."/>
            <person name="Holsappel S."/>
            <person name="Wells-Bennik M."/>
            <person name="Kuipers O.P."/>
        </authorList>
    </citation>
    <scope>NUCLEOTIDE SEQUENCE [LARGE SCALE GENOMIC DNA]</scope>
    <source>
        <strain evidence="6 7">B4077</strain>
    </source>
</reference>
<evidence type="ECO:0000256" key="1">
    <source>
        <dbReference type="ARBA" id="ARBA00013258"/>
    </source>
</evidence>
<protein>
    <recommendedName>
        <fullName evidence="1">[acyl-carrier-protein] S-malonyltransferase</fullName>
        <ecNumber evidence="1">2.3.1.39</ecNumber>
    </recommendedName>
</protein>
<proteinExistence type="predicted"/>
<keyword evidence="2 6" id="KW-0808">Transferase</keyword>
<dbReference type="GO" id="GO:0006633">
    <property type="term" value="P:fatty acid biosynthetic process"/>
    <property type="evidence" value="ECO:0007669"/>
    <property type="project" value="TreeGrafter"/>
</dbReference>
<keyword evidence="3 6" id="KW-0012">Acyltransferase</keyword>
<evidence type="ECO:0000259" key="5">
    <source>
        <dbReference type="SMART" id="SM00827"/>
    </source>
</evidence>
<dbReference type="GO" id="GO:0004314">
    <property type="term" value="F:[acyl-carrier-protein] S-malonyltransferase activity"/>
    <property type="evidence" value="ECO:0007669"/>
    <property type="project" value="UniProtKB-EC"/>
</dbReference>
<dbReference type="SUPFAM" id="SSF55048">
    <property type="entry name" value="Probable ACP-binding domain of malonyl-CoA ACP transacylase"/>
    <property type="match status" value="1"/>
</dbReference>
<dbReference type="Proteomes" id="UP000035214">
    <property type="component" value="Unassembled WGS sequence"/>
</dbReference>
<evidence type="ECO:0000256" key="2">
    <source>
        <dbReference type="ARBA" id="ARBA00022679"/>
    </source>
</evidence>
<comment type="catalytic activity">
    <reaction evidence="4">
        <text>holo-[ACP] + malonyl-CoA = malonyl-[ACP] + CoA</text>
        <dbReference type="Rhea" id="RHEA:41792"/>
        <dbReference type="Rhea" id="RHEA-COMP:9623"/>
        <dbReference type="Rhea" id="RHEA-COMP:9685"/>
        <dbReference type="ChEBI" id="CHEBI:57287"/>
        <dbReference type="ChEBI" id="CHEBI:57384"/>
        <dbReference type="ChEBI" id="CHEBI:64479"/>
        <dbReference type="ChEBI" id="CHEBI:78449"/>
        <dbReference type="EC" id="2.3.1.39"/>
    </reaction>
</comment>
<dbReference type="AlphaFoldDB" id="A0A0G8EZ73"/>
<dbReference type="Gene3D" id="3.40.366.10">
    <property type="entry name" value="Malonyl-Coenzyme A Acyl Carrier Protein, domain 2"/>
    <property type="match status" value="1"/>
</dbReference>
<dbReference type="Pfam" id="PF00698">
    <property type="entry name" value="Acyl_transf_1"/>
    <property type="match status" value="1"/>
</dbReference>
<dbReference type="PANTHER" id="PTHR42681:SF1">
    <property type="entry name" value="MALONYL-COA-ACYL CARRIER PROTEIN TRANSACYLASE, MITOCHONDRIAL"/>
    <property type="match status" value="1"/>
</dbReference>
<accession>A0A0G8EZ73</accession>
<dbReference type="InterPro" id="IPR001227">
    <property type="entry name" value="Ac_transferase_dom_sf"/>
</dbReference>
<evidence type="ECO:0000256" key="4">
    <source>
        <dbReference type="ARBA" id="ARBA00048462"/>
    </source>
</evidence>
<evidence type="ECO:0000313" key="6">
    <source>
        <dbReference type="EMBL" id="KLA29474.1"/>
    </source>
</evidence>
<sequence length="405" mass="45560">MNIVFMFPGVGSHYSGMGKYLYENFPVAREIFEEASDTLKIDMASLCMEKIYKADLKKLQNSQTALVTTSIAAFRVFEQEIGNKPEAMIGYSLGEYTALCASGAIAFSDTLKLVQERSTILSSYALTIDGTMAWVNNLAPEIVEGICSELLTKGQEVYISAYDTPNKTSISGTNSAVQLACEMVVEHGGIAIPLKLSGPFHSPMMQPAAEKYKSVIENIDMKQPLVPVIANHDSSMYKGVENIRENLYLQLIKPVKWLDMIHYLMNQGSMKAIEMGPKEVLKYLLQAINPAISTCNYEREKDILNTKNSFTLQESDYEEVISGCLTVVVSTKNYNTDLSEYQKKVVRPFQKVQSQFEEKINSGYSVEKSDVEEAIQMMKTALTEKQIKEREQKRYLQRVLQCKSF</sequence>
<dbReference type="PATRIC" id="fig|1396.428.peg.4634"/>
<dbReference type="InterPro" id="IPR050858">
    <property type="entry name" value="Mal-CoA-ACP_Trans/PKS_FabD"/>
</dbReference>
<dbReference type="InterPro" id="IPR016036">
    <property type="entry name" value="Malonyl_transacylase_ACP-bd"/>
</dbReference>
<dbReference type="SMART" id="SM00827">
    <property type="entry name" value="PKS_AT"/>
    <property type="match status" value="1"/>
</dbReference>
<dbReference type="PANTHER" id="PTHR42681">
    <property type="entry name" value="MALONYL-COA-ACYL CARRIER PROTEIN TRANSACYLASE, MITOCHONDRIAL"/>
    <property type="match status" value="1"/>
</dbReference>
<dbReference type="GO" id="GO:0005829">
    <property type="term" value="C:cytosol"/>
    <property type="evidence" value="ECO:0007669"/>
    <property type="project" value="TreeGrafter"/>
</dbReference>
<evidence type="ECO:0000256" key="3">
    <source>
        <dbReference type="ARBA" id="ARBA00023315"/>
    </source>
</evidence>
<organism evidence="6 7">
    <name type="scientific">Bacillus cereus</name>
    <dbReference type="NCBI Taxonomy" id="1396"/>
    <lineage>
        <taxon>Bacteria</taxon>
        <taxon>Bacillati</taxon>
        <taxon>Bacillota</taxon>
        <taxon>Bacilli</taxon>
        <taxon>Bacillales</taxon>
        <taxon>Bacillaceae</taxon>
        <taxon>Bacillus</taxon>
        <taxon>Bacillus cereus group</taxon>
    </lineage>
</organism>
<dbReference type="InterPro" id="IPR014043">
    <property type="entry name" value="Acyl_transferase_dom"/>
</dbReference>